<dbReference type="EnsemblMetazoa" id="OVOC5085.1">
    <property type="protein sequence ID" value="OVOC5085.1"/>
    <property type="gene ID" value="WBGene00241894"/>
</dbReference>
<name>A0A8R1XWD4_ONCVO</name>
<dbReference type="EMBL" id="CMVM020000148">
    <property type="status" value="NOT_ANNOTATED_CDS"/>
    <property type="molecule type" value="Genomic_DNA"/>
</dbReference>
<organism evidence="1 2">
    <name type="scientific">Onchocerca volvulus</name>
    <dbReference type="NCBI Taxonomy" id="6282"/>
    <lineage>
        <taxon>Eukaryota</taxon>
        <taxon>Metazoa</taxon>
        <taxon>Ecdysozoa</taxon>
        <taxon>Nematoda</taxon>
        <taxon>Chromadorea</taxon>
        <taxon>Rhabditida</taxon>
        <taxon>Spirurina</taxon>
        <taxon>Spiruromorpha</taxon>
        <taxon>Filarioidea</taxon>
        <taxon>Onchocercidae</taxon>
        <taxon>Onchocerca</taxon>
    </lineage>
</organism>
<proteinExistence type="predicted"/>
<evidence type="ECO:0000313" key="2">
    <source>
        <dbReference type="Proteomes" id="UP000024404"/>
    </source>
</evidence>
<reference evidence="2" key="1">
    <citation type="submission" date="2013-10" db="EMBL/GenBank/DDBJ databases">
        <title>Genome sequencing of Onchocerca volvulus.</title>
        <authorList>
            <person name="Cotton J."/>
            <person name="Tsai J."/>
            <person name="Stanley E."/>
            <person name="Tracey A."/>
            <person name="Holroyd N."/>
            <person name="Lustigman S."/>
            <person name="Berriman M."/>
        </authorList>
    </citation>
    <scope>NUCLEOTIDE SEQUENCE</scope>
</reference>
<sequence>MDGRLMSTEDWKRGQADFWGKRSALRSEDLDPCPLSFPISPTLPLTLQPTTTITTHCNHRYNNSVFLYCIIMDHSSVFSQNS</sequence>
<reference evidence="1" key="2">
    <citation type="submission" date="2022-06" db="UniProtKB">
        <authorList>
            <consortium name="EnsemblMetazoa"/>
        </authorList>
    </citation>
    <scope>IDENTIFICATION</scope>
</reference>
<evidence type="ECO:0000313" key="1">
    <source>
        <dbReference type="EnsemblMetazoa" id="OVOC5085.1"/>
    </source>
</evidence>
<dbReference type="AlphaFoldDB" id="A0A8R1XWD4"/>
<protein>
    <submittedName>
        <fullName evidence="1">Uncharacterized protein</fullName>
    </submittedName>
</protein>
<dbReference type="Proteomes" id="UP000024404">
    <property type="component" value="Unassembled WGS sequence"/>
</dbReference>
<accession>A0A8R1XWD4</accession>
<keyword evidence="2" id="KW-1185">Reference proteome</keyword>